<dbReference type="Proteomes" id="UP000029738">
    <property type="component" value="Unassembled WGS sequence"/>
</dbReference>
<protein>
    <submittedName>
        <fullName evidence="10">Arabinose transporter permease</fullName>
    </submittedName>
    <submittedName>
        <fullName evidence="9">MFS transporter</fullName>
    </submittedName>
</protein>
<feature type="domain" description="Major facilitator superfamily (MFS) profile" evidence="8">
    <location>
        <begin position="21"/>
        <end position="402"/>
    </location>
</feature>
<keyword evidence="3 6" id="KW-0812">Transmembrane</keyword>
<proteinExistence type="predicted"/>
<comment type="subcellular location">
    <subcellularLocation>
        <location evidence="1">Cell membrane</location>
        <topology evidence="1">Multi-pass membrane protein</topology>
    </subcellularLocation>
</comment>
<feature type="transmembrane region" description="Helical" evidence="6">
    <location>
        <begin position="378"/>
        <end position="398"/>
    </location>
</feature>
<dbReference type="InterPro" id="IPR000253">
    <property type="entry name" value="FHA_dom"/>
</dbReference>
<dbReference type="PROSITE" id="PS50006">
    <property type="entry name" value="FHA_DOMAIN"/>
    <property type="match status" value="1"/>
</dbReference>
<evidence type="ECO:0000256" key="6">
    <source>
        <dbReference type="SAM" id="Phobius"/>
    </source>
</evidence>
<evidence type="ECO:0000256" key="1">
    <source>
        <dbReference type="ARBA" id="ARBA00004651"/>
    </source>
</evidence>
<keyword evidence="2" id="KW-1003">Cell membrane</keyword>
<dbReference type="CDD" id="cd00060">
    <property type="entry name" value="FHA"/>
    <property type="match status" value="1"/>
</dbReference>
<reference evidence="9" key="2">
    <citation type="submission" date="2019-11" db="EMBL/GenBank/DDBJ databases">
        <title>Improved Assembly of Tolypothrix boutellei genome.</title>
        <authorList>
            <person name="Sarangi A.N."/>
            <person name="Mukherjee M."/>
            <person name="Ghosh S."/>
            <person name="Singh D."/>
            <person name="Das A."/>
            <person name="Kant S."/>
            <person name="Prusty A."/>
            <person name="Tripathy S."/>
        </authorList>
    </citation>
    <scope>NUCLEOTIDE SEQUENCE</scope>
    <source>
        <strain evidence="9">VB521301</strain>
    </source>
</reference>
<evidence type="ECO:0000256" key="2">
    <source>
        <dbReference type="ARBA" id="ARBA00022475"/>
    </source>
</evidence>
<dbReference type="RefSeq" id="WP_038084543.1">
    <property type="nucleotide sequence ID" value="NZ_JHEG04000001.1"/>
</dbReference>
<feature type="domain" description="FHA" evidence="7">
    <location>
        <begin position="462"/>
        <end position="518"/>
    </location>
</feature>
<dbReference type="Pfam" id="PF00498">
    <property type="entry name" value="FHA"/>
    <property type="match status" value="1"/>
</dbReference>
<feature type="transmembrane region" description="Helical" evidence="6">
    <location>
        <begin position="290"/>
        <end position="308"/>
    </location>
</feature>
<gene>
    <name evidence="10" type="ORF">DA73_0227265</name>
    <name evidence="9" type="ORF">DA73_0400009865</name>
</gene>
<evidence type="ECO:0000259" key="7">
    <source>
        <dbReference type="PROSITE" id="PS50006"/>
    </source>
</evidence>
<dbReference type="InterPro" id="IPR020846">
    <property type="entry name" value="MFS_dom"/>
</dbReference>
<evidence type="ECO:0000256" key="3">
    <source>
        <dbReference type="ARBA" id="ARBA00022692"/>
    </source>
</evidence>
<keyword evidence="4 6" id="KW-1133">Transmembrane helix</keyword>
<feature type="transmembrane region" description="Helical" evidence="6">
    <location>
        <begin position="223"/>
        <end position="247"/>
    </location>
</feature>
<keyword evidence="5 6" id="KW-0472">Membrane</keyword>
<dbReference type="PRINTS" id="PR01036">
    <property type="entry name" value="TCRTETB"/>
</dbReference>
<feature type="transmembrane region" description="Helical" evidence="6">
    <location>
        <begin position="59"/>
        <end position="80"/>
    </location>
</feature>
<reference evidence="10" key="1">
    <citation type="journal article" date="2015" name="Genome Announc.">
        <title>Draft Genome Sequence of Tolypothrix boutellei Strain VB521301.</title>
        <authorList>
            <person name="Chandrababunaidu M.M."/>
            <person name="Singh D."/>
            <person name="Sen D."/>
            <person name="Bhan S."/>
            <person name="Das S."/>
            <person name="Gupta A."/>
            <person name="Adhikary S.P."/>
            <person name="Tripathy S."/>
        </authorList>
    </citation>
    <scope>NUCLEOTIDE SEQUENCE</scope>
    <source>
        <strain evidence="10">VB521301</strain>
    </source>
</reference>
<dbReference type="SUPFAM" id="SSF49879">
    <property type="entry name" value="SMAD/FHA domain"/>
    <property type="match status" value="1"/>
</dbReference>
<evidence type="ECO:0000313" key="10">
    <source>
        <dbReference type="EMBL" id="KIE08319.1"/>
    </source>
</evidence>
<dbReference type="InterPro" id="IPR008984">
    <property type="entry name" value="SMAD_FHA_dom_sf"/>
</dbReference>
<dbReference type="EMBL" id="JHEG04000001">
    <property type="protein sequence ID" value="KAF3885733.1"/>
    <property type="molecule type" value="Genomic_DNA"/>
</dbReference>
<dbReference type="SUPFAM" id="SSF103473">
    <property type="entry name" value="MFS general substrate transporter"/>
    <property type="match status" value="1"/>
</dbReference>
<feature type="transmembrane region" description="Helical" evidence="6">
    <location>
        <begin position="314"/>
        <end position="339"/>
    </location>
</feature>
<comment type="caution">
    <text evidence="10">The sequence shown here is derived from an EMBL/GenBank/DDBJ whole genome shotgun (WGS) entry which is preliminary data.</text>
</comment>
<dbReference type="EMBL" id="JHEG02000058">
    <property type="protein sequence ID" value="KIE08319.1"/>
    <property type="molecule type" value="Genomic_DNA"/>
</dbReference>
<keyword evidence="11" id="KW-1185">Reference proteome</keyword>
<dbReference type="PANTHER" id="PTHR43124">
    <property type="entry name" value="PURINE EFFLUX PUMP PBUE"/>
    <property type="match status" value="1"/>
</dbReference>
<dbReference type="InterPro" id="IPR036259">
    <property type="entry name" value="MFS_trans_sf"/>
</dbReference>
<dbReference type="STRING" id="1479485.DA73_0227265"/>
<dbReference type="Gene3D" id="2.60.200.20">
    <property type="match status" value="1"/>
</dbReference>
<name>A0A0C1QSA5_9CYAN</name>
<sequence length="547" mass="58991">MSSSISPTKIKPASKIYQDKNFYIINAITLIAILGGTIFNPALPTISKVFSVSSEQVSLVATLFQFPGAIVTPIFGVLADTFGRKQILVPSLLIFALGGTLSGFAQSFRSLLEWRLIQGIGTASLESLQLTIIGDLYRGKQLGSVMAFNAGLIGISSALFPLIGGLLAGFSWRYPFIVSLLAIPIALLVLFTLKLPKQQTNQQNFQLKPYLQSTWSSINNRQVVGLMFAVMVQFMLQVGACLTYIPILAGNELGASEAFNGFLLTAISLAVAVVASQLGRLTQKFSEIKLIKFSFILAAIAFLIVPFVHNVWLLFIPIVLIGAAQGLAFPSTQALLAGLAAQESRAGFMAVNSTVQSWGQTLGPLLGSIVDMILGTRAVFATSAVISLIALVIFNALLATKKPSPSPSSDSPSVALSFVNAEQVSFEPSFVEVPTVAEKPVARLFHVQSNKVIELPDNFSLIRIGKPNKRSFPDIDLSGLPNSDIVSRIHAEIKFEGGEYYIQDMGSSNGTYINKYPLLPGIWYKLKPGLTFSIGRRDAVSFKFQIA</sequence>
<dbReference type="PANTHER" id="PTHR43124:SF3">
    <property type="entry name" value="CHLORAMPHENICOL EFFLUX PUMP RV0191"/>
    <property type="match status" value="1"/>
</dbReference>
<evidence type="ECO:0000256" key="4">
    <source>
        <dbReference type="ARBA" id="ARBA00022989"/>
    </source>
</evidence>
<organism evidence="10">
    <name type="scientific">Tolypothrix bouteillei VB521301</name>
    <dbReference type="NCBI Taxonomy" id="1479485"/>
    <lineage>
        <taxon>Bacteria</taxon>
        <taxon>Bacillati</taxon>
        <taxon>Cyanobacteriota</taxon>
        <taxon>Cyanophyceae</taxon>
        <taxon>Nostocales</taxon>
        <taxon>Tolypothrichaceae</taxon>
        <taxon>Tolypothrix</taxon>
    </lineage>
</organism>
<feature type="transmembrane region" description="Helical" evidence="6">
    <location>
        <begin position="174"/>
        <end position="193"/>
    </location>
</feature>
<evidence type="ECO:0000313" key="11">
    <source>
        <dbReference type="Proteomes" id="UP000029738"/>
    </source>
</evidence>
<dbReference type="OrthoDB" id="9793283at2"/>
<feature type="transmembrane region" description="Helical" evidence="6">
    <location>
        <begin position="21"/>
        <end position="39"/>
    </location>
</feature>
<dbReference type="Pfam" id="PF07690">
    <property type="entry name" value="MFS_1"/>
    <property type="match status" value="1"/>
</dbReference>
<dbReference type="GO" id="GO:0005886">
    <property type="term" value="C:plasma membrane"/>
    <property type="evidence" value="ECO:0007669"/>
    <property type="project" value="UniProtKB-SubCell"/>
</dbReference>
<evidence type="ECO:0000259" key="8">
    <source>
        <dbReference type="PROSITE" id="PS50850"/>
    </source>
</evidence>
<accession>A0A0C1QSA5</accession>
<dbReference type="SMART" id="SM00240">
    <property type="entry name" value="FHA"/>
    <property type="match status" value="1"/>
</dbReference>
<evidence type="ECO:0000313" key="9">
    <source>
        <dbReference type="EMBL" id="KAF3885733.1"/>
    </source>
</evidence>
<feature type="transmembrane region" description="Helical" evidence="6">
    <location>
        <begin position="145"/>
        <end position="168"/>
    </location>
</feature>
<dbReference type="InterPro" id="IPR011701">
    <property type="entry name" value="MFS"/>
</dbReference>
<dbReference type="InterPro" id="IPR050189">
    <property type="entry name" value="MFS_Efflux_Transporters"/>
</dbReference>
<dbReference type="GO" id="GO:0022857">
    <property type="term" value="F:transmembrane transporter activity"/>
    <property type="evidence" value="ECO:0007669"/>
    <property type="project" value="InterPro"/>
</dbReference>
<dbReference type="CDD" id="cd17474">
    <property type="entry name" value="MFS_YfmO_like"/>
    <property type="match status" value="1"/>
</dbReference>
<dbReference type="PROSITE" id="PS50850">
    <property type="entry name" value="MFS"/>
    <property type="match status" value="1"/>
</dbReference>
<feature type="transmembrane region" description="Helical" evidence="6">
    <location>
        <begin position="259"/>
        <end position="278"/>
    </location>
</feature>
<evidence type="ECO:0000256" key="5">
    <source>
        <dbReference type="ARBA" id="ARBA00023136"/>
    </source>
</evidence>
<dbReference type="Gene3D" id="1.20.1250.20">
    <property type="entry name" value="MFS general substrate transporter like domains"/>
    <property type="match status" value="1"/>
</dbReference>
<dbReference type="AlphaFoldDB" id="A0A0C1QSA5"/>